<dbReference type="Proteomes" id="UP000297258">
    <property type="component" value="Unassembled WGS sequence"/>
</dbReference>
<keyword evidence="2" id="KW-1185">Reference proteome</keyword>
<sequence length="73" mass="7617">MNVLKHMEAAFIVALIAAGSVGFVANARTVPEPLVTDIATPTKMAVVNVTAKRPSAAHKLVLRLAERVSGSHA</sequence>
<organism evidence="1 2">
    <name type="scientific">Massilia horti</name>
    <dbReference type="NCBI Taxonomy" id="2562153"/>
    <lineage>
        <taxon>Bacteria</taxon>
        <taxon>Pseudomonadati</taxon>
        <taxon>Pseudomonadota</taxon>
        <taxon>Betaproteobacteria</taxon>
        <taxon>Burkholderiales</taxon>
        <taxon>Oxalobacteraceae</taxon>
        <taxon>Telluria group</taxon>
        <taxon>Massilia</taxon>
    </lineage>
</organism>
<dbReference type="OrthoDB" id="8781282at2"/>
<accession>A0A4Y9T4I0</accession>
<dbReference type="EMBL" id="SPUM01000078">
    <property type="protein sequence ID" value="TFW31865.1"/>
    <property type="molecule type" value="Genomic_DNA"/>
</dbReference>
<reference evidence="1 2" key="1">
    <citation type="submission" date="2019-03" db="EMBL/GenBank/DDBJ databases">
        <title>Draft genome of Massilia hortus sp. nov., a novel bacterial species of the Oxalobacteraceae family.</title>
        <authorList>
            <person name="Peta V."/>
            <person name="Raths R."/>
            <person name="Bucking H."/>
        </authorList>
    </citation>
    <scope>NUCLEOTIDE SEQUENCE [LARGE SCALE GENOMIC DNA]</scope>
    <source>
        <strain evidence="1 2">ONC3</strain>
    </source>
</reference>
<protein>
    <submittedName>
        <fullName evidence="1">Uncharacterized protein</fullName>
    </submittedName>
</protein>
<evidence type="ECO:0000313" key="1">
    <source>
        <dbReference type="EMBL" id="TFW31865.1"/>
    </source>
</evidence>
<name>A0A4Y9T4I0_9BURK</name>
<comment type="caution">
    <text evidence="1">The sequence shown here is derived from an EMBL/GenBank/DDBJ whole genome shotgun (WGS) entry which is preliminary data.</text>
</comment>
<evidence type="ECO:0000313" key="2">
    <source>
        <dbReference type="Proteomes" id="UP000297258"/>
    </source>
</evidence>
<dbReference type="RefSeq" id="WP_135190028.1">
    <property type="nucleotide sequence ID" value="NZ_SPUM01000078.1"/>
</dbReference>
<gene>
    <name evidence="1" type="ORF">E4O92_12120</name>
</gene>
<dbReference type="AlphaFoldDB" id="A0A4Y9T4I0"/>
<proteinExistence type="predicted"/>